<dbReference type="InterPro" id="IPR005093">
    <property type="entry name" value="RNArep_beta"/>
</dbReference>
<evidence type="ECO:0000313" key="10">
    <source>
        <dbReference type="EMBL" id="APG77225.1"/>
    </source>
</evidence>
<feature type="domain" description="RdRp catalytic" evidence="9">
    <location>
        <begin position="238"/>
        <end position="368"/>
    </location>
</feature>
<keyword evidence="3" id="KW-0548">Nucleotidyltransferase</keyword>
<evidence type="ECO:0000256" key="3">
    <source>
        <dbReference type="ARBA" id="ARBA00022695"/>
    </source>
</evidence>
<keyword evidence="2" id="KW-0808">Transferase</keyword>
<keyword evidence="5" id="KW-0693">Viral RNA replication</keyword>
<organism evidence="10">
    <name type="scientific">Hubei levi-like virus 5</name>
    <dbReference type="NCBI Taxonomy" id="1922917"/>
    <lineage>
        <taxon>Viruses</taxon>
        <taxon>Riboviria</taxon>
    </lineage>
</organism>
<dbReference type="EC" id="2.7.7.48" evidence="1"/>
<feature type="binding site" evidence="8">
    <location>
        <position position="253"/>
    </location>
    <ligand>
        <name>Mg(2+)</name>
        <dbReference type="ChEBI" id="CHEBI:18420"/>
        <label>2</label>
    </ligand>
</feature>
<dbReference type="SUPFAM" id="SSF56672">
    <property type="entry name" value="DNA/RNA polymerases"/>
    <property type="match status" value="1"/>
</dbReference>
<comment type="catalytic activity">
    <reaction evidence="7">
        <text>RNA(n) + a ribonucleoside 5'-triphosphate = RNA(n+1) + diphosphate</text>
        <dbReference type="Rhea" id="RHEA:21248"/>
        <dbReference type="Rhea" id="RHEA-COMP:14527"/>
        <dbReference type="Rhea" id="RHEA-COMP:17342"/>
        <dbReference type="ChEBI" id="CHEBI:33019"/>
        <dbReference type="ChEBI" id="CHEBI:61557"/>
        <dbReference type="ChEBI" id="CHEBI:140395"/>
        <dbReference type="EC" id="2.7.7.48"/>
    </reaction>
</comment>
<feature type="binding site" evidence="8">
    <location>
        <position position="337"/>
    </location>
    <ligand>
        <name>Mg(2+)</name>
        <dbReference type="ChEBI" id="CHEBI:18420"/>
        <label>2</label>
    </ligand>
</feature>
<dbReference type="InterPro" id="IPR007096">
    <property type="entry name" value="RNA-dir_Rpol_cat_phage"/>
</dbReference>
<reference evidence="10" key="1">
    <citation type="journal article" date="2016" name="Nature">
        <title>Redefining the invertebrate RNA virosphere.</title>
        <authorList>
            <person name="Shi M."/>
            <person name="Lin X.D."/>
            <person name="Tian J.H."/>
            <person name="Chen L.J."/>
            <person name="Chen X."/>
            <person name="Li C.X."/>
            <person name="Qin X.C."/>
            <person name="Li J."/>
            <person name="Cao J.P."/>
            <person name="Eden J.S."/>
            <person name="Buchmann J."/>
            <person name="Wang W."/>
            <person name="Xu J."/>
            <person name="Holmes E.C."/>
            <person name="Zhang Y.Z."/>
        </authorList>
    </citation>
    <scope>NUCLEOTIDE SEQUENCE</scope>
    <source>
        <strain evidence="10">WHWN53876</strain>
    </source>
</reference>
<keyword evidence="4" id="KW-0547">Nucleotide-binding</keyword>
<evidence type="ECO:0000256" key="5">
    <source>
        <dbReference type="ARBA" id="ARBA00022953"/>
    </source>
</evidence>
<evidence type="ECO:0000256" key="6">
    <source>
        <dbReference type="ARBA" id="ARBA00030248"/>
    </source>
</evidence>
<sequence>MQDRQASRSRTLKDVNVKLPEDFSIHLRDLLERMTPSKKTSYLREVCFSKFVSTDTQPADVRRNRAVFKWLCAEQNNAATNDRLELTPDGFQILPRVLWSDFVSKCRDVVRTVIGDVPSEDALIGIFSGGASTSRGRTVSHPANKYLGKADVTESAKGLFEDLLKDMPGWLGYRGDAEELRVVPGNIMFTVPKTTDIDRCACKEPDINMFMQKGLGGEIRRGLKRHKIDLNDQSINRDLARIGSITGDLATLDLSSASDSVTTGLVELLLPTVWYSYLSMLRSPYTDVFGELHRNEMFSSMGNGFTFELESLLFYAIARTTAYFRGVSGVISVYGDDIIVPSILAEDLTWVLGYCGFEVNPSKSYWFGTFRESCGGHYDGGIDITPFYVKKPVTDLVSLIHLGNSLRKWAGSSGWMDEEVYPLWKTIKELVPERFWGGRDLASKEALVTSDLPRKKLLPITRRVETGTGGYILWLNATMNRMTDGCVETSTRSIDCGRYRVRPNATPYTSMTTPLFEEEWQSE</sequence>
<accession>A0A1L3KIU5</accession>
<dbReference type="EMBL" id="KX883587">
    <property type="protein sequence ID" value="APG77225.1"/>
    <property type="molecule type" value="Genomic_RNA"/>
</dbReference>
<dbReference type="GO" id="GO:0039694">
    <property type="term" value="P:viral RNA genome replication"/>
    <property type="evidence" value="ECO:0007669"/>
    <property type="project" value="InterPro"/>
</dbReference>
<dbReference type="PROSITE" id="PS50522">
    <property type="entry name" value="RDRP_PHAGE"/>
    <property type="match status" value="1"/>
</dbReference>
<proteinExistence type="predicted"/>
<evidence type="ECO:0000256" key="2">
    <source>
        <dbReference type="ARBA" id="ARBA00022679"/>
    </source>
</evidence>
<evidence type="ECO:0000256" key="4">
    <source>
        <dbReference type="ARBA" id="ARBA00022741"/>
    </source>
</evidence>
<evidence type="ECO:0000256" key="8">
    <source>
        <dbReference type="PIRSR" id="PIRSR605093-1"/>
    </source>
</evidence>
<evidence type="ECO:0000256" key="7">
    <source>
        <dbReference type="ARBA" id="ARBA00048744"/>
    </source>
</evidence>
<dbReference type="InterPro" id="IPR043502">
    <property type="entry name" value="DNA/RNA_pol_sf"/>
</dbReference>
<protein>
    <recommendedName>
        <fullName evidence="1">RNA-directed RNA polymerase</fullName>
        <ecNumber evidence="1">2.7.7.48</ecNumber>
    </recommendedName>
    <alternativeName>
        <fullName evidence="6">RNA replicase beta chain</fullName>
    </alternativeName>
</protein>
<name>A0A1L3KIU5_9VIRU</name>
<comment type="cofactor">
    <cofactor evidence="8">
        <name>Mg(2+)</name>
        <dbReference type="ChEBI" id="CHEBI:18420"/>
    </cofactor>
    <text evidence="8">Binds 2 Mg(2+) per subunit.</text>
</comment>
<dbReference type="Pfam" id="PF03431">
    <property type="entry name" value="RNA_replicase_B"/>
    <property type="match status" value="1"/>
</dbReference>
<evidence type="ECO:0000259" key="9">
    <source>
        <dbReference type="PROSITE" id="PS50522"/>
    </source>
</evidence>
<dbReference type="GO" id="GO:0046872">
    <property type="term" value="F:metal ion binding"/>
    <property type="evidence" value="ECO:0007669"/>
    <property type="project" value="UniProtKB-KW"/>
</dbReference>
<evidence type="ECO:0000256" key="1">
    <source>
        <dbReference type="ARBA" id="ARBA00012494"/>
    </source>
</evidence>
<keyword evidence="8" id="KW-0460">Magnesium</keyword>
<keyword evidence="8" id="KW-0479">Metal-binding</keyword>
<dbReference type="GO" id="GO:0003968">
    <property type="term" value="F:RNA-directed RNA polymerase activity"/>
    <property type="evidence" value="ECO:0007669"/>
    <property type="project" value="UniProtKB-EC"/>
</dbReference>
<feature type="binding site" evidence="8">
    <location>
        <position position="336"/>
    </location>
    <ligand>
        <name>Mg(2+)</name>
        <dbReference type="ChEBI" id="CHEBI:18420"/>
        <label>2</label>
    </ligand>
</feature>
<dbReference type="GO" id="GO:0000166">
    <property type="term" value="F:nucleotide binding"/>
    <property type="evidence" value="ECO:0007669"/>
    <property type="project" value="UniProtKB-KW"/>
</dbReference>